<reference evidence="2" key="1">
    <citation type="submission" date="2016-11" db="UniProtKB">
        <authorList>
            <consortium name="WormBaseParasite"/>
        </authorList>
    </citation>
    <scope>IDENTIFICATION</scope>
    <source>
        <strain evidence="2">KR3021</strain>
    </source>
</reference>
<dbReference type="WBParaSite" id="RSKR_0001006700.1">
    <property type="protein sequence ID" value="RSKR_0001006700.1"/>
    <property type="gene ID" value="RSKR_0001006700"/>
</dbReference>
<proteinExistence type="predicted"/>
<name>A0AC35UEK4_9BILA</name>
<evidence type="ECO:0000313" key="2">
    <source>
        <dbReference type="WBParaSite" id="RSKR_0001006700.1"/>
    </source>
</evidence>
<dbReference type="Proteomes" id="UP000095286">
    <property type="component" value="Unplaced"/>
</dbReference>
<sequence>MEEKKAKFHIPQQQLKCRNGCGHFGTPQCQGLCSVCWKVFNVENKKLNDFNKNKYVSQKDFPLNKPLSRTVLQSTSRQNSFDNSRPSLSIKNLLKKSPSSFGSTLREATSTSASILTGSPFNYDSQSVNNVDTRARSLSPDSNKIMEDYQVYLTARLPKALAKDIDKSASQVIAKLFESTYLGPDEQSEIVQNFYETLWNKLLNAAALYRTTHHIDVFECVTTIEKVICIRCYDLFFGNNSEEEIEDISLQDRIRSLNWVNNGFLETCLNFSAPKVRDLIDEAVAKIIDINVYKSAEGKLNSLIGCCVKILEALKESMNGVPPSADEFLPGLIYVILRANPPLIQSNMKFISRFAHENRVIKGESGYYFTNLSCAIQYIQNLNAASLNMQQKEFDAYVSGKLSLPLVKENCLCNESVIKMQKLLDETTQVGEDQMLLHKRIQDFECTMEGEKIAFISEIGEFKNAHPSKELLEVIDELKLENE</sequence>
<organism evidence="1 2">
    <name type="scientific">Rhabditophanes sp. KR3021</name>
    <dbReference type="NCBI Taxonomy" id="114890"/>
    <lineage>
        <taxon>Eukaryota</taxon>
        <taxon>Metazoa</taxon>
        <taxon>Ecdysozoa</taxon>
        <taxon>Nematoda</taxon>
        <taxon>Chromadorea</taxon>
        <taxon>Rhabditida</taxon>
        <taxon>Tylenchina</taxon>
        <taxon>Panagrolaimomorpha</taxon>
        <taxon>Strongyloidoidea</taxon>
        <taxon>Alloionematidae</taxon>
        <taxon>Rhabditophanes</taxon>
    </lineage>
</organism>
<accession>A0AC35UEK4</accession>
<evidence type="ECO:0000313" key="1">
    <source>
        <dbReference type="Proteomes" id="UP000095286"/>
    </source>
</evidence>
<protein>
    <submittedName>
        <fullName evidence="2">VPS9 domain-containing protein</fullName>
    </submittedName>
</protein>